<dbReference type="FunFam" id="1.10.10.10:FF:000214">
    <property type="entry name" value="Methylated-DNA--protein-cysteine methyltransferase"/>
    <property type="match status" value="1"/>
</dbReference>
<dbReference type="SUPFAM" id="SSF57884">
    <property type="entry name" value="Ada DNA repair protein, N-terminal domain (N-Ada 10)"/>
    <property type="match status" value="1"/>
</dbReference>
<dbReference type="InterPro" id="IPR036388">
    <property type="entry name" value="WH-like_DNA-bd_sf"/>
</dbReference>
<dbReference type="Pfam" id="PF02805">
    <property type="entry name" value="Ada_Zn_binding"/>
    <property type="match status" value="1"/>
</dbReference>
<feature type="non-terminal residue" evidence="12">
    <location>
        <position position="1"/>
    </location>
</feature>
<dbReference type="InterPro" id="IPR014048">
    <property type="entry name" value="MethylDNA_cys_MeTrfase_DNA-bd"/>
</dbReference>
<dbReference type="AlphaFoldDB" id="W4LS87"/>
<evidence type="ECO:0000256" key="5">
    <source>
        <dbReference type="ARBA" id="ARBA00022679"/>
    </source>
</evidence>
<evidence type="ECO:0000259" key="11">
    <source>
        <dbReference type="Pfam" id="PF02805"/>
    </source>
</evidence>
<reference evidence="12 13" key="1">
    <citation type="journal article" date="2014" name="Nature">
        <title>An environmental bacterial taxon with a large and distinct metabolic repertoire.</title>
        <authorList>
            <person name="Wilson M.C."/>
            <person name="Mori T."/>
            <person name="Ruckert C."/>
            <person name="Uria A.R."/>
            <person name="Helf M.J."/>
            <person name="Takada K."/>
            <person name="Gernert C."/>
            <person name="Steffens U.A."/>
            <person name="Heycke N."/>
            <person name="Schmitt S."/>
            <person name="Rinke C."/>
            <person name="Helfrich E.J."/>
            <person name="Brachmann A.O."/>
            <person name="Gurgui C."/>
            <person name="Wakimoto T."/>
            <person name="Kracht M."/>
            <person name="Crusemann M."/>
            <person name="Hentschel U."/>
            <person name="Abe I."/>
            <person name="Matsunaga S."/>
            <person name="Kalinowski J."/>
            <person name="Takeyama H."/>
            <person name="Piel J."/>
        </authorList>
    </citation>
    <scope>NUCLEOTIDE SEQUENCE [LARGE SCALE GENOMIC DNA]</scope>
    <source>
        <strain evidence="13">TSY2</strain>
    </source>
</reference>
<dbReference type="Proteomes" id="UP000019140">
    <property type="component" value="Unassembled WGS sequence"/>
</dbReference>
<evidence type="ECO:0000256" key="8">
    <source>
        <dbReference type="ARBA" id="ARBA00023204"/>
    </source>
</evidence>
<dbReference type="InterPro" id="IPR036217">
    <property type="entry name" value="MethylDNA_cys_MeTrfase_DNAb"/>
</dbReference>
<organism evidence="12 13">
    <name type="scientific">Candidatus Entotheonella gemina</name>
    <dbReference type="NCBI Taxonomy" id="1429439"/>
    <lineage>
        <taxon>Bacteria</taxon>
        <taxon>Pseudomonadati</taxon>
        <taxon>Nitrospinota/Tectimicrobiota group</taxon>
        <taxon>Candidatus Tectimicrobiota</taxon>
        <taxon>Candidatus Entotheonellia</taxon>
        <taxon>Candidatus Entotheonellales</taxon>
        <taxon>Candidatus Entotheonellaceae</taxon>
        <taxon>Candidatus Entotheonella</taxon>
    </lineage>
</organism>
<dbReference type="InterPro" id="IPR036631">
    <property type="entry name" value="MGMT_N_sf"/>
</dbReference>
<dbReference type="CDD" id="cd06445">
    <property type="entry name" value="ATase"/>
    <property type="match status" value="1"/>
</dbReference>
<accession>W4LS87</accession>
<evidence type="ECO:0000256" key="4">
    <source>
        <dbReference type="ARBA" id="ARBA00022603"/>
    </source>
</evidence>
<dbReference type="GO" id="GO:0003677">
    <property type="term" value="F:DNA binding"/>
    <property type="evidence" value="ECO:0007669"/>
    <property type="project" value="InterPro"/>
</dbReference>
<dbReference type="SUPFAM" id="SSF53155">
    <property type="entry name" value="Methylated DNA-protein cysteine methyltransferase domain"/>
    <property type="match status" value="1"/>
</dbReference>
<evidence type="ECO:0000256" key="3">
    <source>
        <dbReference type="ARBA" id="ARBA00011918"/>
    </source>
</evidence>
<dbReference type="EC" id="2.1.1.63" evidence="3"/>
<dbReference type="PANTHER" id="PTHR10815:SF13">
    <property type="entry name" value="METHYLATED-DNA--PROTEIN-CYSTEINE METHYLTRANSFERASE"/>
    <property type="match status" value="1"/>
</dbReference>
<feature type="domain" description="Ada DNA repair metal-binding" evidence="11">
    <location>
        <begin position="210"/>
        <end position="258"/>
    </location>
</feature>
<keyword evidence="7" id="KW-0010">Activator</keyword>
<dbReference type="GO" id="GO:0006355">
    <property type="term" value="P:regulation of DNA-templated transcription"/>
    <property type="evidence" value="ECO:0007669"/>
    <property type="project" value="InterPro"/>
</dbReference>
<gene>
    <name evidence="12" type="ORF">ETSY2_38200</name>
</gene>
<dbReference type="Gene3D" id="1.10.10.10">
    <property type="entry name" value="Winged helix-like DNA-binding domain superfamily/Winged helix DNA-binding domain"/>
    <property type="match status" value="1"/>
</dbReference>
<dbReference type="HOGENOM" id="CLU_1059578_0_0_7"/>
<feature type="domain" description="Methylated-DNA-[protein]-cysteine S-methyltransferase DNA binding" evidence="10">
    <location>
        <begin position="116"/>
        <end position="196"/>
    </location>
</feature>
<sequence length="262" mass="29217">QMNDARFLVHQLRGLGRVEAPASVLPSVLERTGHRDAYSRCDSPIGPVYVAYNGLGISAVLTAASAEEFESAFQRRFNRPLRYAESLPEPLALLWQQQWQPSSRSDLPVDLRGLKDFERDVLQKAQEIPRGEMRPYAWVAREIGHPKAVRAVGTALGHNPIPLLIPCHRVGKSDGHIGNYAFGPAAKQMVLDSEGVDVAGLEKLARRGMRYYGSDTTHIYCFPTCRNARRITDRHRVIFRSDAEAARSGYRPCKVCRPALAA</sequence>
<dbReference type="SUPFAM" id="SSF46767">
    <property type="entry name" value="Methylated DNA-protein cysteine methyltransferase, C-terminal domain"/>
    <property type="match status" value="1"/>
</dbReference>
<evidence type="ECO:0000256" key="1">
    <source>
        <dbReference type="ARBA" id="ARBA00001286"/>
    </source>
</evidence>
<comment type="similarity">
    <text evidence="2">Belongs to the MGMT family.</text>
</comment>
<dbReference type="InterPro" id="IPR004026">
    <property type="entry name" value="Ada_DNA_repair_Zn-bd"/>
</dbReference>
<dbReference type="Gene3D" id="3.40.10.10">
    <property type="entry name" value="DNA Methylphosphotriester Repair Domain"/>
    <property type="match status" value="1"/>
</dbReference>
<dbReference type="NCBIfam" id="TIGR00589">
    <property type="entry name" value="ogt"/>
    <property type="match status" value="1"/>
</dbReference>
<keyword evidence="13" id="KW-1185">Reference proteome</keyword>
<dbReference type="GO" id="GO:0008270">
    <property type="term" value="F:zinc ion binding"/>
    <property type="evidence" value="ECO:0007669"/>
    <property type="project" value="InterPro"/>
</dbReference>
<dbReference type="Pfam" id="PF01035">
    <property type="entry name" value="DNA_binding_1"/>
    <property type="match status" value="1"/>
</dbReference>
<evidence type="ECO:0000259" key="10">
    <source>
        <dbReference type="Pfam" id="PF01035"/>
    </source>
</evidence>
<proteinExistence type="inferred from homology"/>
<evidence type="ECO:0000256" key="6">
    <source>
        <dbReference type="ARBA" id="ARBA00022763"/>
    </source>
</evidence>
<dbReference type="GO" id="GO:0006281">
    <property type="term" value="P:DNA repair"/>
    <property type="evidence" value="ECO:0007669"/>
    <property type="project" value="UniProtKB-KW"/>
</dbReference>
<evidence type="ECO:0000256" key="7">
    <source>
        <dbReference type="ARBA" id="ARBA00023159"/>
    </source>
</evidence>
<comment type="catalytic activity">
    <reaction evidence="9">
        <text>a 6-O-methyl-2'-deoxyguanosine in DNA + L-cysteinyl-[protein] = S-methyl-L-cysteinyl-[protein] + a 2'-deoxyguanosine in DNA</text>
        <dbReference type="Rhea" id="RHEA:24000"/>
        <dbReference type="Rhea" id="RHEA-COMP:10131"/>
        <dbReference type="Rhea" id="RHEA-COMP:10132"/>
        <dbReference type="Rhea" id="RHEA-COMP:11367"/>
        <dbReference type="Rhea" id="RHEA-COMP:11368"/>
        <dbReference type="ChEBI" id="CHEBI:29950"/>
        <dbReference type="ChEBI" id="CHEBI:82612"/>
        <dbReference type="ChEBI" id="CHEBI:85445"/>
        <dbReference type="ChEBI" id="CHEBI:85448"/>
        <dbReference type="EC" id="2.1.1.63"/>
    </reaction>
</comment>
<protein>
    <recommendedName>
        <fullName evidence="3">methylated-DNA--[protein]-cysteine S-methyltransferase</fullName>
        <ecNumber evidence="3">2.1.1.63</ecNumber>
    </recommendedName>
</protein>
<keyword evidence="6" id="KW-0227">DNA damage</keyword>
<name>W4LS87_9BACT</name>
<keyword evidence="8" id="KW-0234">DNA repair</keyword>
<dbReference type="EMBL" id="AZHX01001682">
    <property type="protein sequence ID" value="ETX00904.1"/>
    <property type="molecule type" value="Genomic_DNA"/>
</dbReference>
<evidence type="ECO:0000256" key="9">
    <source>
        <dbReference type="ARBA" id="ARBA00049348"/>
    </source>
</evidence>
<evidence type="ECO:0000313" key="12">
    <source>
        <dbReference type="EMBL" id="ETX00904.1"/>
    </source>
</evidence>
<evidence type="ECO:0000313" key="13">
    <source>
        <dbReference type="Proteomes" id="UP000019140"/>
    </source>
</evidence>
<comment type="catalytic activity">
    <reaction evidence="1">
        <text>a 4-O-methyl-thymidine in DNA + L-cysteinyl-[protein] = a thymidine in DNA + S-methyl-L-cysteinyl-[protein]</text>
        <dbReference type="Rhea" id="RHEA:53428"/>
        <dbReference type="Rhea" id="RHEA-COMP:10131"/>
        <dbReference type="Rhea" id="RHEA-COMP:10132"/>
        <dbReference type="Rhea" id="RHEA-COMP:13555"/>
        <dbReference type="Rhea" id="RHEA-COMP:13556"/>
        <dbReference type="ChEBI" id="CHEBI:29950"/>
        <dbReference type="ChEBI" id="CHEBI:82612"/>
        <dbReference type="ChEBI" id="CHEBI:137386"/>
        <dbReference type="ChEBI" id="CHEBI:137387"/>
        <dbReference type="EC" id="2.1.1.63"/>
    </reaction>
</comment>
<dbReference type="PANTHER" id="PTHR10815">
    <property type="entry name" value="METHYLATED-DNA--PROTEIN-CYSTEINE METHYLTRANSFERASE"/>
    <property type="match status" value="1"/>
</dbReference>
<comment type="caution">
    <text evidence="12">The sequence shown here is derived from an EMBL/GenBank/DDBJ whole genome shotgun (WGS) entry which is preliminary data.</text>
</comment>
<keyword evidence="5" id="KW-0808">Transferase</keyword>
<dbReference type="GO" id="GO:0003908">
    <property type="term" value="F:methylated-DNA-[protein]-cysteine S-methyltransferase activity"/>
    <property type="evidence" value="ECO:0007669"/>
    <property type="project" value="UniProtKB-EC"/>
</dbReference>
<evidence type="ECO:0000256" key="2">
    <source>
        <dbReference type="ARBA" id="ARBA00008711"/>
    </source>
</evidence>
<keyword evidence="4" id="KW-0489">Methyltransferase</keyword>
<dbReference type="GO" id="GO:0032259">
    <property type="term" value="P:methylation"/>
    <property type="evidence" value="ECO:0007669"/>
    <property type="project" value="UniProtKB-KW"/>
</dbReference>
<dbReference type="InterPro" id="IPR035451">
    <property type="entry name" value="Ada-like_dom_sf"/>
</dbReference>